<name>A0A9P0L1S8_ACAOB</name>
<gene>
    <name evidence="1" type="ORF">ACAOBT_LOCUS16292</name>
</gene>
<organism evidence="1 2">
    <name type="scientific">Acanthoscelides obtectus</name>
    <name type="common">Bean weevil</name>
    <name type="synonym">Bruchus obtectus</name>
    <dbReference type="NCBI Taxonomy" id="200917"/>
    <lineage>
        <taxon>Eukaryota</taxon>
        <taxon>Metazoa</taxon>
        <taxon>Ecdysozoa</taxon>
        <taxon>Arthropoda</taxon>
        <taxon>Hexapoda</taxon>
        <taxon>Insecta</taxon>
        <taxon>Pterygota</taxon>
        <taxon>Neoptera</taxon>
        <taxon>Endopterygota</taxon>
        <taxon>Coleoptera</taxon>
        <taxon>Polyphaga</taxon>
        <taxon>Cucujiformia</taxon>
        <taxon>Chrysomeloidea</taxon>
        <taxon>Chrysomelidae</taxon>
        <taxon>Bruchinae</taxon>
        <taxon>Bruchini</taxon>
        <taxon>Acanthoscelides</taxon>
    </lineage>
</organism>
<proteinExistence type="predicted"/>
<protein>
    <submittedName>
        <fullName evidence="1">Uncharacterized protein</fullName>
    </submittedName>
</protein>
<dbReference type="EMBL" id="CAKOFQ010006962">
    <property type="protein sequence ID" value="CAH1984753.1"/>
    <property type="molecule type" value="Genomic_DNA"/>
</dbReference>
<evidence type="ECO:0000313" key="2">
    <source>
        <dbReference type="Proteomes" id="UP001152888"/>
    </source>
</evidence>
<accession>A0A9P0L1S8</accession>
<reference evidence="1" key="1">
    <citation type="submission" date="2022-03" db="EMBL/GenBank/DDBJ databases">
        <authorList>
            <person name="Sayadi A."/>
        </authorList>
    </citation>
    <scope>NUCLEOTIDE SEQUENCE</scope>
</reference>
<evidence type="ECO:0000313" key="1">
    <source>
        <dbReference type="EMBL" id="CAH1984753.1"/>
    </source>
</evidence>
<dbReference type="AlphaFoldDB" id="A0A9P0L1S8"/>
<keyword evidence="2" id="KW-1185">Reference proteome</keyword>
<dbReference type="Proteomes" id="UP001152888">
    <property type="component" value="Unassembled WGS sequence"/>
</dbReference>
<comment type="caution">
    <text evidence="1">The sequence shown here is derived from an EMBL/GenBank/DDBJ whole genome shotgun (WGS) entry which is preliminary data.</text>
</comment>
<sequence>MSDLRQCTHYSPGEFIEVRKFFVFLARHQKTLLLTPAIDNRLRCPFANNSQVRSSVVSITRRGNTSFFSESIPLTILSFFLHPFSSQSLYHYICILHNKKRLEL</sequence>